<reference evidence="1 2" key="1">
    <citation type="submission" date="2019-04" db="EMBL/GenBank/DDBJ databases">
        <title>Genome of a novel bacterium Candidatus Jettenia ecosi reconstructed from metagenome of an anammox bioreactor.</title>
        <authorList>
            <person name="Mardanov A.V."/>
            <person name="Beletsky A.V."/>
            <person name="Ravin N.V."/>
            <person name="Botchkova E.A."/>
            <person name="Litti Y.V."/>
            <person name="Nozhevnikova A.N."/>
        </authorList>
    </citation>
    <scope>NUCLEOTIDE SEQUENCE [LARGE SCALE GENOMIC DNA]</scope>
    <source>
        <strain evidence="1">J2</strain>
    </source>
</reference>
<protein>
    <submittedName>
        <fullName evidence="1">Uncharacterized protein</fullName>
    </submittedName>
</protein>
<proteinExistence type="predicted"/>
<gene>
    <name evidence="1" type="ORF">JETT_1382</name>
</gene>
<dbReference type="EMBL" id="SULG01000022">
    <property type="protein sequence ID" value="TLD42350.1"/>
    <property type="molecule type" value="Genomic_DNA"/>
</dbReference>
<organism evidence="1 2">
    <name type="scientific">Candidatus Jettenia ecosi</name>
    <dbReference type="NCBI Taxonomy" id="2494326"/>
    <lineage>
        <taxon>Bacteria</taxon>
        <taxon>Pseudomonadati</taxon>
        <taxon>Planctomycetota</taxon>
        <taxon>Candidatus Brocadiia</taxon>
        <taxon>Candidatus Brocadiales</taxon>
        <taxon>Candidatus Brocadiaceae</taxon>
        <taxon>Candidatus Jettenia</taxon>
    </lineage>
</organism>
<name>A0A533QP63_9BACT</name>
<evidence type="ECO:0000313" key="1">
    <source>
        <dbReference type="EMBL" id="TLD42350.1"/>
    </source>
</evidence>
<comment type="caution">
    <text evidence="1">The sequence shown here is derived from an EMBL/GenBank/DDBJ whole genome shotgun (WGS) entry which is preliminary data.</text>
</comment>
<evidence type="ECO:0000313" key="2">
    <source>
        <dbReference type="Proteomes" id="UP000319783"/>
    </source>
</evidence>
<dbReference type="Proteomes" id="UP000319783">
    <property type="component" value="Unassembled WGS sequence"/>
</dbReference>
<dbReference type="AlphaFoldDB" id="A0A533QP63"/>
<sequence length="41" mass="4726">MKLPLAYSAVYLAFTFSPYPITLLDSPYPYHISTTMYAITY</sequence>
<accession>A0A533QP63</accession>